<proteinExistence type="predicted"/>
<protein>
    <submittedName>
        <fullName evidence="1">Uncharacterized protein</fullName>
    </submittedName>
</protein>
<reference evidence="1" key="2">
    <citation type="journal article" date="2015" name="Data Brief">
        <title>Shoot transcriptome of the giant reed, Arundo donax.</title>
        <authorList>
            <person name="Barrero R.A."/>
            <person name="Guerrero F.D."/>
            <person name="Moolhuijzen P."/>
            <person name="Goolsby J.A."/>
            <person name="Tidwell J."/>
            <person name="Bellgard S.E."/>
            <person name="Bellgard M.I."/>
        </authorList>
    </citation>
    <scope>NUCLEOTIDE SEQUENCE</scope>
    <source>
        <tissue evidence="1">Shoot tissue taken approximately 20 cm above the soil surface</tissue>
    </source>
</reference>
<dbReference type="AlphaFoldDB" id="A0A0A9AVY1"/>
<evidence type="ECO:0000313" key="1">
    <source>
        <dbReference type="EMBL" id="JAD55909.1"/>
    </source>
</evidence>
<sequence length="124" mass="13946">MKRRRKELRHLPNNKLRVNQAHCGPGHVDHLARRSVAGNAWKQFGEEAWSPLISGRLRCCSCLLLMLLLNVLRAPNEVITRSALCVCRLISSFLLLRVCRRPADEVAWNTASSLGVSHGGWIDP</sequence>
<accession>A0A0A9AVY1</accession>
<dbReference type="EMBL" id="GBRH01241986">
    <property type="protein sequence ID" value="JAD55909.1"/>
    <property type="molecule type" value="Transcribed_RNA"/>
</dbReference>
<reference evidence="1" key="1">
    <citation type="submission" date="2014-09" db="EMBL/GenBank/DDBJ databases">
        <authorList>
            <person name="Magalhaes I.L.F."/>
            <person name="Oliveira U."/>
            <person name="Santos F.R."/>
            <person name="Vidigal T.H.D.A."/>
            <person name="Brescovit A.D."/>
            <person name="Santos A.J."/>
        </authorList>
    </citation>
    <scope>NUCLEOTIDE SEQUENCE</scope>
    <source>
        <tissue evidence="1">Shoot tissue taken approximately 20 cm above the soil surface</tissue>
    </source>
</reference>
<organism evidence="1">
    <name type="scientific">Arundo donax</name>
    <name type="common">Giant reed</name>
    <name type="synonym">Donax arundinaceus</name>
    <dbReference type="NCBI Taxonomy" id="35708"/>
    <lineage>
        <taxon>Eukaryota</taxon>
        <taxon>Viridiplantae</taxon>
        <taxon>Streptophyta</taxon>
        <taxon>Embryophyta</taxon>
        <taxon>Tracheophyta</taxon>
        <taxon>Spermatophyta</taxon>
        <taxon>Magnoliopsida</taxon>
        <taxon>Liliopsida</taxon>
        <taxon>Poales</taxon>
        <taxon>Poaceae</taxon>
        <taxon>PACMAD clade</taxon>
        <taxon>Arundinoideae</taxon>
        <taxon>Arundineae</taxon>
        <taxon>Arundo</taxon>
    </lineage>
</organism>
<name>A0A0A9AVY1_ARUDO</name>